<dbReference type="AlphaFoldDB" id="A0A016W0R0"/>
<evidence type="ECO:0000313" key="1">
    <source>
        <dbReference type="EMBL" id="EYC32872.1"/>
    </source>
</evidence>
<evidence type="ECO:0000313" key="2">
    <source>
        <dbReference type="Proteomes" id="UP000024635"/>
    </source>
</evidence>
<name>A0A016W0R0_9BILA</name>
<accession>A0A016W0R0</accession>
<keyword evidence="2" id="KW-1185">Reference proteome</keyword>
<sequence length="111" mass="12488">MTTCSQPSVSLNRFALMRLRLQEGGALTTEDVREVKDAVRNCDFASDDTLRHSLTLLMEATCRRMWQESEFAQSSIREGHCDFASMVIQKIGGSVEKMLFLGELCLVVVKI</sequence>
<reference evidence="2" key="1">
    <citation type="journal article" date="2015" name="Nat. Genet.">
        <title>The genome and transcriptome of the zoonotic hookworm Ancylostoma ceylanicum identify infection-specific gene families.</title>
        <authorList>
            <person name="Schwarz E.M."/>
            <person name="Hu Y."/>
            <person name="Antoshechkin I."/>
            <person name="Miller M.M."/>
            <person name="Sternberg P.W."/>
            <person name="Aroian R.V."/>
        </authorList>
    </citation>
    <scope>NUCLEOTIDE SEQUENCE</scope>
    <source>
        <strain evidence="2">HY135</strain>
    </source>
</reference>
<protein>
    <submittedName>
        <fullName evidence="1">Uncharacterized protein</fullName>
    </submittedName>
</protein>
<comment type="caution">
    <text evidence="1">The sequence shown here is derived from an EMBL/GenBank/DDBJ whole genome shotgun (WGS) entry which is preliminary data.</text>
</comment>
<gene>
    <name evidence="1" type="primary">Acey_s0002.g1136</name>
    <name evidence="1" type="ORF">Y032_0002g1136</name>
</gene>
<organism evidence="1 2">
    <name type="scientific">Ancylostoma ceylanicum</name>
    <dbReference type="NCBI Taxonomy" id="53326"/>
    <lineage>
        <taxon>Eukaryota</taxon>
        <taxon>Metazoa</taxon>
        <taxon>Ecdysozoa</taxon>
        <taxon>Nematoda</taxon>
        <taxon>Chromadorea</taxon>
        <taxon>Rhabditida</taxon>
        <taxon>Rhabditina</taxon>
        <taxon>Rhabditomorpha</taxon>
        <taxon>Strongyloidea</taxon>
        <taxon>Ancylostomatidae</taxon>
        <taxon>Ancylostomatinae</taxon>
        <taxon>Ancylostoma</taxon>
    </lineage>
</organism>
<proteinExistence type="predicted"/>
<dbReference type="EMBL" id="JARK01001338">
    <property type="protein sequence ID" value="EYC32872.1"/>
    <property type="molecule type" value="Genomic_DNA"/>
</dbReference>
<dbReference type="Proteomes" id="UP000024635">
    <property type="component" value="Unassembled WGS sequence"/>
</dbReference>